<accession>A0A8H5F4I8</accession>
<reference evidence="3 4" key="1">
    <citation type="journal article" date="2020" name="ISME J.">
        <title>Uncovering the hidden diversity of litter-decomposition mechanisms in mushroom-forming fungi.</title>
        <authorList>
            <person name="Floudas D."/>
            <person name="Bentzer J."/>
            <person name="Ahren D."/>
            <person name="Johansson T."/>
            <person name="Persson P."/>
            <person name="Tunlid A."/>
        </authorList>
    </citation>
    <scope>NUCLEOTIDE SEQUENCE [LARGE SCALE GENOMIC DNA]</scope>
    <source>
        <strain evidence="3 4">CBS 175.51</strain>
    </source>
</reference>
<feature type="chain" id="PRO_5034455232" evidence="2">
    <location>
        <begin position="21"/>
        <end position="163"/>
    </location>
</feature>
<keyword evidence="2" id="KW-0732">Signal</keyword>
<feature type="compositionally biased region" description="Low complexity" evidence="1">
    <location>
        <begin position="126"/>
        <end position="147"/>
    </location>
</feature>
<gene>
    <name evidence="3" type="ORF">D9611_009280</name>
</gene>
<evidence type="ECO:0000313" key="3">
    <source>
        <dbReference type="EMBL" id="KAF5322993.1"/>
    </source>
</evidence>
<name>A0A8H5F4I8_9AGAR</name>
<feature type="signal peptide" evidence="2">
    <location>
        <begin position="1"/>
        <end position="20"/>
    </location>
</feature>
<sequence length="163" mass="17030">MQFKRSFFFCMLALSGIASSLPIAPGSHPNSDFKVGSLVYRRGKGPSPPVQPQAPMIKVYDPNHSLIDTSETHRNGTPPPRSETPPPRSGTPPGPPQIGKAPKPRRDSRASPYGQRPRSSTGGKPGAAAAKKPSSGGKPGAGSSAAAVKEAEKMIADLNKLKV</sequence>
<proteinExistence type="predicted"/>
<organism evidence="3 4">
    <name type="scientific">Ephemerocybe angulata</name>
    <dbReference type="NCBI Taxonomy" id="980116"/>
    <lineage>
        <taxon>Eukaryota</taxon>
        <taxon>Fungi</taxon>
        <taxon>Dikarya</taxon>
        <taxon>Basidiomycota</taxon>
        <taxon>Agaricomycotina</taxon>
        <taxon>Agaricomycetes</taxon>
        <taxon>Agaricomycetidae</taxon>
        <taxon>Agaricales</taxon>
        <taxon>Agaricineae</taxon>
        <taxon>Psathyrellaceae</taxon>
        <taxon>Ephemerocybe</taxon>
    </lineage>
</organism>
<feature type="compositionally biased region" description="Pro residues" evidence="1">
    <location>
        <begin position="77"/>
        <end position="96"/>
    </location>
</feature>
<dbReference type="Proteomes" id="UP000541558">
    <property type="component" value="Unassembled WGS sequence"/>
</dbReference>
<dbReference type="EMBL" id="JAACJK010000167">
    <property type="protein sequence ID" value="KAF5322993.1"/>
    <property type="molecule type" value="Genomic_DNA"/>
</dbReference>
<evidence type="ECO:0000256" key="2">
    <source>
        <dbReference type="SAM" id="SignalP"/>
    </source>
</evidence>
<evidence type="ECO:0000256" key="1">
    <source>
        <dbReference type="SAM" id="MobiDB-lite"/>
    </source>
</evidence>
<protein>
    <submittedName>
        <fullName evidence="3">Uncharacterized protein</fullName>
    </submittedName>
</protein>
<dbReference type="AlphaFoldDB" id="A0A8H5F4I8"/>
<feature type="region of interest" description="Disordered" evidence="1">
    <location>
        <begin position="40"/>
        <end position="149"/>
    </location>
</feature>
<evidence type="ECO:0000313" key="4">
    <source>
        <dbReference type="Proteomes" id="UP000541558"/>
    </source>
</evidence>
<dbReference type="OrthoDB" id="10480013at2759"/>
<keyword evidence="4" id="KW-1185">Reference proteome</keyword>
<comment type="caution">
    <text evidence="3">The sequence shown here is derived from an EMBL/GenBank/DDBJ whole genome shotgun (WGS) entry which is preliminary data.</text>
</comment>